<gene>
    <name evidence="2" type="ORF">JYB65_05010</name>
</gene>
<feature type="domain" description="Putative Se/S carrier protein-like" evidence="1">
    <location>
        <begin position="4"/>
        <end position="71"/>
    </location>
</feature>
<reference evidence="2" key="1">
    <citation type="submission" date="2021-02" db="EMBL/GenBank/DDBJ databases">
        <title>Abyssanaerobacter marinus gen.nov., sp., nov, anaerobic bacterium isolated from the Onnuri vent field of Indian Ocean and suggestion of Mogibacteriaceae fam. nov., and proposal of reclassification of ambiguous this family's genus member.</title>
        <authorList>
            <person name="Kim Y.J."/>
            <person name="Yang J.-A."/>
        </authorList>
    </citation>
    <scope>NUCLEOTIDE SEQUENCE</scope>
    <source>
        <strain evidence="2">DSM 2634</strain>
    </source>
</reference>
<proteinExistence type="predicted"/>
<dbReference type="RefSeq" id="WP_206581493.1">
    <property type="nucleotide sequence ID" value="NZ_JAFJZZ010000001.1"/>
</dbReference>
<evidence type="ECO:0000313" key="2">
    <source>
        <dbReference type="EMBL" id="MBN7772715.1"/>
    </source>
</evidence>
<dbReference type="EMBL" id="JAFJZZ010000001">
    <property type="protein sequence ID" value="MBN7772715.1"/>
    <property type="molecule type" value="Genomic_DNA"/>
</dbReference>
<dbReference type="Proteomes" id="UP000664545">
    <property type="component" value="Unassembled WGS sequence"/>
</dbReference>
<name>A0A939D7X2_CLOAM</name>
<comment type="caution">
    <text evidence="2">The sequence shown here is derived from an EMBL/GenBank/DDBJ whole genome shotgun (WGS) entry which is preliminary data.</text>
</comment>
<dbReference type="Pfam" id="PF11823">
    <property type="entry name" value="Se_S_carrier"/>
    <property type="match status" value="1"/>
</dbReference>
<dbReference type="AlphaFoldDB" id="A0A939D7X2"/>
<keyword evidence="3" id="KW-1185">Reference proteome</keyword>
<sequence>MINEYLITFSSFYKAKYAQEKIVELGIRCTVKKAPPELVKSCAYAIYLRTNDITKLQGIFDGQILEPKGIFLIDMSSGTLQYKRITL</sequence>
<evidence type="ECO:0000313" key="3">
    <source>
        <dbReference type="Proteomes" id="UP000664545"/>
    </source>
</evidence>
<dbReference type="InterPro" id="IPR021778">
    <property type="entry name" value="Se/S_carrier-like"/>
</dbReference>
<organism evidence="2 3">
    <name type="scientific">Clostridium aminobutyricum</name>
    <dbReference type="NCBI Taxonomy" id="33953"/>
    <lineage>
        <taxon>Bacteria</taxon>
        <taxon>Bacillati</taxon>
        <taxon>Bacillota</taxon>
        <taxon>Clostridia</taxon>
        <taxon>Eubacteriales</taxon>
        <taxon>Clostridiaceae</taxon>
        <taxon>Clostridium</taxon>
    </lineage>
</organism>
<accession>A0A939D7X2</accession>
<protein>
    <submittedName>
        <fullName evidence="2">DUF3343 domain-containing protein</fullName>
    </submittedName>
</protein>
<evidence type="ECO:0000259" key="1">
    <source>
        <dbReference type="Pfam" id="PF11823"/>
    </source>
</evidence>